<gene>
    <name evidence="8" type="ORF">B0T14DRAFT_460860</name>
</gene>
<protein>
    <recommendedName>
        <fullName evidence="7">Xylanolytic transcriptional activator regulatory domain-containing protein</fullName>
    </recommendedName>
</protein>
<feature type="compositionally biased region" description="Low complexity" evidence="6">
    <location>
        <begin position="34"/>
        <end position="45"/>
    </location>
</feature>
<comment type="caution">
    <text evidence="8">The sequence shown here is derived from an EMBL/GenBank/DDBJ whole genome shotgun (WGS) entry which is preliminary data.</text>
</comment>
<accession>A0AA40BY03</accession>
<dbReference type="GO" id="GO:0006351">
    <property type="term" value="P:DNA-templated transcription"/>
    <property type="evidence" value="ECO:0007669"/>
    <property type="project" value="InterPro"/>
</dbReference>
<keyword evidence="2" id="KW-0862">Zinc</keyword>
<keyword evidence="1" id="KW-0479">Metal-binding</keyword>
<dbReference type="PANTHER" id="PTHR47660">
    <property type="entry name" value="TRANSCRIPTION FACTOR WITH C2H2 AND ZN(2)-CYS(6) DNA BINDING DOMAIN (EUROFUNG)-RELATED-RELATED"/>
    <property type="match status" value="1"/>
</dbReference>
<dbReference type="PANTHER" id="PTHR47660:SF2">
    <property type="entry name" value="TRANSCRIPTION FACTOR WITH C2H2 AND ZN(2)-CYS(6) DNA BINDING DOMAIN (EUROFUNG)"/>
    <property type="match status" value="1"/>
</dbReference>
<keyword evidence="4" id="KW-0804">Transcription</keyword>
<feature type="compositionally biased region" description="Basic and acidic residues" evidence="6">
    <location>
        <begin position="520"/>
        <end position="532"/>
    </location>
</feature>
<evidence type="ECO:0000256" key="5">
    <source>
        <dbReference type="ARBA" id="ARBA00023242"/>
    </source>
</evidence>
<evidence type="ECO:0000256" key="2">
    <source>
        <dbReference type="ARBA" id="ARBA00022833"/>
    </source>
</evidence>
<feature type="compositionally biased region" description="Polar residues" evidence="6">
    <location>
        <begin position="1"/>
        <end position="16"/>
    </location>
</feature>
<keyword evidence="9" id="KW-1185">Reference proteome</keyword>
<dbReference type="Pfam" id="PF04082">
    <property type="entry name" value="Fungal_trans"/>
    <property type="match status" value="1"/>
</dbReference>
<sequence length="624" mass="68969">MQSRQITATCPYTRTGNSDRVRSSDNGTAEEGNLSLPSIGSGSESPESRIKLDRRTTCAKLSVTMRDRIVAMVAKTCKAENLIRAVSSFPSVKLLDTLVQYYLTSPITQADSFLHAATFDPNRKRPELLAAMAAAGAVLTADPALTKLGLAIQECIRAAVPLMWEADNSTIRDLELSQAYFIALEIGLWSGLSRKVEIAESFLQILITMLRRDAKFRHARYPETSVPETEADEDTDTATLQETWDTWIHQESFKRLVFRVFQHDTASSIALLVNPLISYAEVSLPFPFSFSLWAASTPDAWKSLLHTHVNTTCANLTTYLEDPEQFSPGGTFSRTVDTTVVRLAFVSWIWRSAWESIQLDSFMQRCSPSNTITQRQSRNRNTLLPTPSSRLDDLKRIISRFQLLGPHPPLTAHQDTTLATTVHLHIQTTLLHLHAPLEQLHLLSGIEGHARANEVHISLRQAENGWVHSESARIGICHAGRILKVARGLPAGMVLGIRAVMVFQAGLVLWGYGILKSKGEEKGGGGEEKGDGGEGGEDEVDDEDGLQLERFRVLGRGKPYIRGPVCETQSDEELVDVGRPADVMDVVIGVMKGNHEGVPRPPLVDSLIRLVMEMKWWDGDCGAS</sequence>
<organism evidence="8 9">
    <name type="scientific">Immersiella caudata</name>
    <dbReference type="NCBI Taxonomy" id="314043"/>
    <lineage>
        <taxon>Eukaryota</taxon>
        <taxon>Fungi</taxon>
        <taxon>Dikarya</taxon>
        <taxon>Ascomycota</taxon>
        <taxon>Pezizomycotina</taxon>
        <taxon>Sordariomycetes</taxon>
        <taxon>Sordariomycetidae</taxon>
        <taxon>Sordariales</taxon>
        <taxon>Lasiosphaeriaceae</taxon>
        <taxon>Immersiella</taxon>
    </lineage>
</organism>
<proteinExistence type="predicted"/>
<feature type="domain" description="Xylanolytic transcriptional activator regulatory" evidence="7">
    <location>
        <begin position="112"/>
        <end position="308"/>
    </location>
</feature>
<dbReference type="EMBL" id="JAULSU010000005">
    <property type="protein sequence ID" value="KAK0617734.1"/>
    <property type="molecule type" value="Genomic_DNA"/>
</dbReference>
<feature type="region of interest" description="Disordered" evidence="6">
    <location>
        <begin position="1"/>
        <end position="49"/>
    </location>
</feature>
<feature type="region of interest" description="Disordered" evidence="6">
    <location>
        <begin position="520"/>
        <end position="543"/>
    </location>
</feature>
<evidence type="ECO:0000256" key="1">
    <source>
        <dbReference type="ARBA" id="ARBA00022723"/>
    </source>
</evidence>
<name>A0AA40BY03_9PEZI</name>
<keyword evidence="3" id="KW-0805">Transcription regulation</keyword>
<evidence type="ECO:0000256" key="3">
    <source>
        <dbReference type="ARBA" id="ARBA00023015"/>
    </source>
</evidence>
<dbReference type="InterPro" id="IPR007219">
    <property type="entry name" value="XnlR_reg_dom"/>
</dbReference>
<evidence type="ECO:0000313" key="9">
    <source>
        <dbReference type="Proteomes" id="UP001175000"/>
    </source>
</evidence>
<evidence type="ECO:0000256" key="4">
    <source>
        <dbReference type="ARBA" id="ARBA00023163"/>
    </source>
</evidence>
<evidence type="ECO:0000256" key="6">
    <source>
        <dbReference type="SAM" id="MobiDB-lite"/>
    </source>
</evidence>
<evidence type="ECO:0000259" key="7">
    <source>
        <dbReference type="Pfam" id="PF04082"/>
    </source>
</evidence>
<dbReference type="Proteomes" id="UP001175000">
    <property type="component" value="Unassembled WGS sequence"/>
</dbReference>
<dbReference type="GO" id="GO:0003677">
    <property type="term" value="F:DNA binding"/>
    <property type="evidence" value="ECO:0007669"/>
    <property type="project" value="InterPro"/>
</dbReference>
<feature type="compositionally biased region" description="Acidic residues" evidence="6">
    <location>
        <begin position="534"/>
        <end position="543"/>
    </location>
</feature>
<dbReference type="AlphaFoldDB" id="A0AA40BY03"/>
<dbReference type="GO" id="GO:0008270">
    <property type="term" value="F:zinc ion binding"/>
    <property type="evidence" value="ECO:0007669"/>
    <property type="project" value="InterPro"/>
</dbReference>
<keyword evidence="5" id="KW-0539">Nucleus</keyword>
<reference evidence="8" key="1">
    <citation type="submission" date="2023-06" db="EMBL/GenBank/DDBJ databases">
        <title>Genome-scale phylogeny and comparative genomics of the fungal order Sordariales.</title>
        <authorList>
            <consortium name="Lawrence Berkeley National Laboratory"/>
            <person name="Hensen N."/>
            <person name="Bonometti L."/>
            <person name="Westerberg I."/>
            <person name="Brannstrom I.O."/>
            <person name="Guillou S."/>
            <person name="Cros-Aarteil S."/>
            <person name="Calhoun S."/>
            <person name="Haridas S."/>
            <person name="Kuo A."/>
            <person name="Mondo S."/>
            <person name="Pangilinan J."/>
            <person name="Riley R."/>
            <person name="Labutti K."/>
            <person name="Andreopoulos B."/>
            <person name="Lipzen A."/>
            <person name="Chen C."/>
            <person name="Yanf M."/>
            <person name="Daum C."/>
            <person name="Ng V."/>
            <person name="Clum A."/>
            <person name="Steindorff A."/>
            <person name="Ohm R."/>
            <person name="Martin F."/>
            <person name="Silar P."/>
            <person name="Natvig D."/>
            <person name="Lalanne C."/>
            <person name="Gautier V."/>
            <person name="Ament-Velasquez S.L."/>
            <person name="Kruys A."/>
            <person name="Hutchinson M.I."/>
            <person name="Powell A.J."/>
            <person name="Barry K."/>
            <person name="Miller A.N."/>
            <person name="Grigoriev I.V."/>
            <person name="Debuchy R."/>
            <person name="Gladieux P."/>
            <person name="Thoren M.H."/>
            <person name="Johannesson H."/>
        </authorList>
    </citation>
    <scope>NUCLEOTIDE SEQUENCE</scope>
    <source>
        <strain evidence="8">CBS 606.72</strain>
    </source>
</reference>
<evidence type="ECO:0000313" key="8">
    <source>
        <dbReference type="EMBL" id="KAK0617734.1"/>
    </source>
</evidence>